<dbReference type="GO" id="GO:0042245">
    <property type="term" value="P:RNA repair"/>
    <property type="evidence" value="ECO:0007669"/>
    <property type="project" value="UniProtKB-KW"/>
</dbReference>
<feature type="binding site" evidence="11">
    <location>
        <position position="256"/>
    </location>
    <ligand>
        <name>Mn(2+)</name>
        <dbReference type="ChEBI" id="CHEBI:29035"/>
        <label>2</label>
    </ligand>
</feature>
<feature type="binding site" evidence="10">
    <location>
        <begin position="256"/>
        <end position="257"/>
    </location>
    <ligand>
        <name>GMP</name>
        <dbReference type="ChEBI" id="CHEBI:58115"/>
    </ligand>
</feature>
<evidence type="ECO:0000256" key="7">
    <source>
        <dbReference type="ARBA" id="ARBA00023211"/>
    </source>
</evidence>
<sequence>MEQVISTEKIPIKMWLTDIEAGAMAQVKNIANFPFAFHHVAIMPDAHEGYGMPIGGVLATNRVIIPNAVGVDIGCGVCSQATTLKEVDRATLKSIMSDIRKIIPLGFNKHTKTQDQKLMPQLEIKDSCIAKEWTNALKSLGSLGGGNHFIEIQKDSKGQIWLMLHSGSRNLGKKVADYYNRLAKSACQEKGYSDLVKQDLSFLELESELGQKYFAEMAFCVDYALANRKLIMERLKQVLANHFNNFKCGEFINIAHNYASVETHFGAKVIVHRKGATAARAGQIGIVPGSQGTESYIVRGLGNPESFLSCSHGAGRKLGRNQAIRLLNLEEEIAKLDKQGIVHAIRTTRDLDEASGAYKDISEVMRLQADLVEITTELQPLAVIKG</sequence>
<feature type="binding site" evidence="11">
    <location>
        <position position="165"/>
    </location>
    <ligand>
        <name>Mn(2+)</name>
        <dbReference type="ChEBI" id="CHEBI:29035"/>
        <label>2</label>
    </ligand>
</feature>
<feature type="binding site" evidence="10">
    <location>
        <begin position="312"/>
        <end position="315"/>
    </location>
    <ligand>
        <name>GMP</name>
        <dbReference type="ChEBI" id="CHEBI:58115"/>
    </ligand>
</feature>
<keyword evidence="4 10" id="KW-0547">Nucleotide-binding</keyword>
<dbReference type="GO" id="GO:0006281">
    <property type="term" value="P:DNA repair"/>
    <property type="evidence" value="ECO:0007669"/>
    <property type="project" value="TreeGrafter"/>
</dbReference>
<dbReference type="GO" id="GO:0005525">
    <property type="term" value="F:GTP binding"/>
    <property type="evidence" value="ECO:0007669"/>
    <property type="project" value="UniProtKB-KW"/>
</dbReference>
<keyword evidence="2" id="KW-0436">Ligase</keyword>
<evidence type="ECO:0000256" key="1">
    <source>
        <dbReference type="ARBA" id="ARBA00012726"/>
    </source>
</evidence>
<evidence type="ECO:0000313" key="13">
    <source>
        <dbReference type="Proteomes" id="UP000228964"/>
    </source>
</evidence>
<reference evidence="13" key="1">
    <citation type="submission" date="2017-09" db="EMBL/GenBank/DDBJ databases">
        <title>Depth-based differentiation of microbial function through sediment-hosted aquifers and enrichment of novel symbionts in the deep terrestrial subsurface.</title>
        <authorList>
            <person name="Probst A.J."/>
            <person name="Ladd B."/>
            <person name="Jarett J.K."/>
            <person name="Geller-Mcgrath D.E."/>
            <person name="Sieber C.M.K."/>
            <person name="Emerson J.B."/>
            <person name="Anantharaman K."/>
            <person name="Thomas B.C."/>
            <person name="Malmstrom R."/>
            <person name="Stieglmeier M."/>
            <person name="Klingl A."/>
            <person name="Woyke T."/>
            <person name="Ryan C.M."/>
            <person name="Banfield J.F."/>
        </authorList>
    </citation>
    <scope>NUCLEOTIDE SEQUENCE [LARGE SCALE GENOMIC DNA]</scope>
</reference>
<evidence type="ECO:0000256" key="9">
    <source>
        <dbReference type="PIRSR" id="PIRSR601233-1"/>
    </source>
</evidence>
<gene>
    <name evidence="12" type="ORF">COT96_00625</name>
</gene>
<keyword evidence="7 11" id="KW-0464">Manganese</keyword>
<evidence type="ECO:0000256" key="4">
    <source>
        <dbReference type="ARBA" id="ARBA00022741"/>
    </source>
</evidence>
<evidence type="ECO:0000256" key="8">
    <source>
        <dbReference type="ARBA" id="ARBA00047746"/>
    </source>
</evidence>
<comment type="cofactor">
    <cofactor evidence="11">
        <name>Mn(2+)</name>
        <dbReference type="ChEBI" id="CHEBI:29035"/>
    </cofactor>
    <text evidence="11">Binds 2 manganese ions per subunit.</text>
</comment>
<feature type="binding site" evidence="10">
    <location>
        <begin position="147"/>
        <end position="151"/>
    </location>
    <ligand>
        <name>GMP</name>
        <dbReference type="ChEBI" id="CHEBI:58115"/>
    </ligand>
</feature>
<dbReference type="Proteomes" id="UP000228964">
    <property type="component" value="Unassembled WGS sequence"/>
</dbReference>
<dbReference type="AlphaFoldDB" id="A0A2M6WRZ7"/>
<feature type="active site" description="GMP-histidine intermediate" evidence="9">
    <location>
        <position position="312"/>
    </location>
</feature>
<keyword evidence="6 10" id="KW-0342">GTP-binding</keyword>
<evidence type="ECO:0000256" key="11">
    <source>
        <dbReference type="PIRSR" id="PIRSR601233-3"/>
    </source>
</evidence>
<dbReference type="InterPro" id="IPR052915">
    <property type="entry name" value="RtcB-like"/>
</dbReference>
<dbReference type="EC" id="6.5.1.8" evidence="1"/>
<dbReference type="EMBL" id="PFAO01000013">
    <property type="protein sequence ID" value="PIT95551.1"/>
    <property type="molecule type" value="Genomic_DNA"/>
</dbReference>
<dbReference type="InterPro" id="IPR036025">
    <property type="entry name" value="RtcB-like_sf"/>
</dbReference>
<accession>A0A2M6WRZ7</accession>
<dbReference type="GO" id="GO:0003909">
    <property type="term" value="F:DNA ligase activity"/>
    <property type="evidence" value="ECO:0007669"/>
    <property type="project" value="TreeGrafter"/>
</dbReference>
<feature type="binding site" evidence="10">
    <location>
        <position position="295"/>
    </location>
    <ligand>
        <name>GMP</name>
        <dbReference type="ChEBI" id="CHEBI:58115"/>
    </ligand>
</feature>
<dbReference type="SUPFAM" id="SSF103365">
    <property type="entry name" value="Hypothetical protein PH1602"/>
    <property type="match status" value="1"/>
</dbReference>
<evidence type="ECO:0000256" key="5">
    <source>
        <dbReference type="ARBA" id="ARBA00022800"/>
    </source>
</evidence>
<feature type="binding site" evidence="10">
    <location>
        <position position="385"/>
    </location>
    <ligand>
        <name>GMP</name>
        <dbReference type="ChEBI" id="CHEBI:58115"/>
    </ligand>
</feature>
<organism evidence="12 13">
    <name type="scientific">Candidatus Falkowbacteria bacterium CG10_big_fil_rev_8_21_14_0_10_38_22</name>
    <dbReference type="NCBI Taxonomy" id="1974564"/>
    <lineage>
        <taxon>Bacteria</taxon>
        <taxon>Candidatus Falkowiibacteriota</taxon>
    </lineage>
</organism>
<feature type="binding site" evidence="11">
    <location>
        <position position="72"/>
    </location>
    <ligand>
        <name>Mn(2+)</name>
        <dbReference type="ChEBI" id="CHEBI:29035"/>
        <label>1</label>
    </ligand>
</feature>
<evidence type="ECO:0000256" key="10">
    <source>
        <dbReference type="PIRSR" id="PIRSR601233-2"/>
    </source>
</evidence>
<comment type="catalytic activity">
    <reaction evidence="8">
        <text>a 3'-end 3'-phospho-ribonucleotide-RNA + a 5'-end dephospho-ribonucleoside-RNA + GTP = a ribonucleotidyl-ribonucleotide-RNA + GMP + diphosphate</text>
        <dbReference type="Rhea" id="RHEA:68076"/>
        <dbReference type="Rhea" id="RHEA-COMP:10463"/>
        <dbReference type="Rhea" id="RHEA-COMP:13936"/>
        <dbReference type="Rhea" id="RHEA-COMP:17355"/>
        <dbReference type="ChEBI" id="CHEBI:33019"/>
        <dbReference type="ChEBI" id="CHEBI:37565"/>
        <dbReference type="ChEBI" id="CHEBI:58115"/>
        <dbReference type="ChEBI" id="CHEBI:83062"/>
        <dbReference type="ChEBI" id="CHEBI:138284"/>
        <dbReference type="ChEBI" id="CHEBI:173118"/>
        <dbReference type="EC" id="6.5.1.8"/>
    </reaction>
</comment>
<dbReference type="GO" id="GO:0006396">
    <property type="term" value="P:RNA processing"/>
    <property type="evidence" value="ECO:0007669"/>
    <property type="project" value="InterPro"/>
</dbReference>
<dbReference type="Gene3D" id="3.90.1860.10">
    <property type="entry name" value="tRNA-splicing ligase RtcB"/>
    <property type="match status" value="1"/>
</dbReference>
<evidence type="ECO:0000256" key="6">
    <source>
        <dbReference type="ARBA" id="ARBA00023134"/>
    </source>
</evidence>
<evidence type="ECO:0000256" key="3">
    <source>
        <dbReference type="ARBA" id="ARBA00022723"/>
    </source>
</evidence>
<protein>
    <recommendedName>
        <fullName evidence="1">3'-phosphate/5'-hydroxy nucleic acid ligase</fullName>
        <ecNumber evidence="1">6.5.1.8</ecNumber>
    </recommendedName>
</protein>
<keyword evidence="3 11" id="KW-0479">Metal-binding</keyword>
<keyword evidence="5" id="KW-0692">RNA repair</keyword>
<proteinExistence type="predicted"/>
<dbReference type="GO" id="GO:0170057">
    <property type="term" value="F:RNA ligase (GTP) activity"/>
    <property type="evidence" value="ECO:0007669"/>
    <property type="project" value="UniProtKB-EC"/>
</dbReference>
<evidence type="ECO:0000256" key="2">
    <source>
        <dbReference type="ARBA" id="ARBA00022598"/>
    </source>
</evidence>
<comment type="caution">
    <text evidence="12">The sequence shown here is derived from an EMBL/GenBank/DDBJ whole genome shotgun (WGS) entry which is preliminary data.</text>
</comment>
<evidence type="ECO:0000313" key="12">
    <source>
        <dbReference type="EMBL" id="PIT95551.1"/>
    </source>
</evidence>
<feature type="binding site" evidence="11">
    <location>
        <position position="148"/>
    </location>
    <ligand>
        <name>Mn(2+)</name>
        <dbReference type="ChEBI" id="CHEBI:29035"/>
        <label>1</label>
    </ligand>
</feature>
<dbReference type="Pfam" id="PF01139">
    <property type="entry name" value="RtcB"/>
    <property type="match status" value="2"/>
</dbReference>
<dbReference type="PANTHER" id="PTHR43749:SF2">
    <property type="entry name" value="RNA-SPLICING LIGASE RTCB"/>
    <property type="match status" value="1"/>
</dbReference>
<dbReference type="InterPro" id="IPR001233">
    <property type="entry name" value="RtcB"/>
</dbReference>
<dbReference type="PANTHER" id="PTHR43749">
    <property type="entry name" value="RNA-SPLICING LIGASE RTCB"/>
    <property type="match status" value="1"/>
</dbReference>
<dbReference type="GO" id="GO:0030145">
    <property type="term" value="F:manganese ion binding"/>
    <property type="evidence" value="ECO:0007669"/>
    <property type="project" value="TreeGrafter"/>
</dbReference>
<name>A0A2M6WRZ7_9BACT</name>